<dbReference type="Proteomes" id="UP000635142">
    <property type="component" value="Unassembled WGS sequence"/>
</dbReference>
<accession>A0A927D3P2</accession>
<keyword evidence="1" id="KW-0472">Membrane</keyword>
<evidence type="ECO:0008006" key="4">
    <source>
        <dbReference type="Google" id="ProtNLM"/>
    </source>
</evidence>
<keyword evidence="3" id="KW-1185">Reference proteome</keyword>
<proteinExistence type="predicted"/>
<gene>
    <name evidence="2" type="ORF">H9Q16_10965</name>
</gene>
<organism evidence="2 3">
    <name type="scientific">Sulfitobacter aestuariivivens</name>
    <dbReference type="NCBI Taxonomy" id="2766981"/>
    <lineage>
        <taxon>Bacteria</taxon>
        <taxon>Pseudomonadati</taxon>
        <taxon>Pseudomonadota</taxon>
        <taxon>Alphaproteobacteria</taxon>
        <taxon>Rhodobacterales</taxon>
        <taxon>Roseobacteraceae</taxon>
        <taxon>Sulfitobacter</taxon>
    </lineage>
</organism>
<evidence type="ECO:0000313" key="2">
    <source>
        <dbReference type="EMBL" id="MBD3664445.1"/>
    </source>
</evidence>
<feature type="transmembrane region" description="Helical" evidence="1">
    <location>
        <begin position="164"/>
        <end position="186"/>
    </location>
</feature>
<evidence type="ECO:0000256" key="1">
    <source>
        <dbReference type="SAM" id="Phobius"/>
    </source>
</evidence>
<reference evidence="2" key="1">
    <citation type="submission" date="2020-08" db="EMBL/GenBank/DDBJ databases">
        <title>Sulfitobacter aestuariivivens sp. nov., isolated from a tidal flat.</title>
        <authorList>
            <person name="Park S."/>
            <person name="Yoon J.-H."/>
        </authorList>
    </citation>
    <scope>NUCLEOTIDE SEQUENCE</scope>
    <source>
        <strain evidence="2">TSTF-M16</strain>
    </source>
</reference>
<protein>
    <recommendedName>
        <fullName evidence="4">Aspartate carbamoyltransferase catalytic subunit</fullName>
    </recommendedName>
</protein>
<comment type="caution">
    <text evidence="2">The sequence shown here is derived from an EMBL/GenBank/DDBJ whole genome shotgun (WGS) entry which is preliminary data.</text>
</comment>
<keyword evidence="1" id="KW-1133">Transmembrane helix</keyword>
<dbReference type="AlphaFoldDB" id="A0A927D3P2"/>
<evidence type="ECO:0000313" key="3">
    <source>
        <dbReference type="Proteomes" id="UP000635142"/>
    </source>
</evidence>
<name>A0A927D3P2_9RHOB</name>
<dbReference type="EMBL" id="JACTAG010000002">
    <property type="protein sequence ID" value="MBD3664445.1"/>
    <property type="molecule type" value="Genomic_DNA"/>
</dbReference>
<keyword evidence="1" id="KW-0812">Transmembrane</keyword>
<sequence>MDPAGVNNVMGLNIPRNEQGLIRVFSISRPPEELTNEIEENGKSSVAASLLGRDLPEGEFELFAMSDLSGVGLSGYLAEGYAVPAEQIAQHRRKLDALDGYVLLIFSKAFNGEEVILTPGPDLTLIGTFGEAQPDMRSTPIDSEAAQAYSGTPRQTPATPPKGASGSALVVIGVVVLLGLVLWGLLG</sequence>